<feature type="compositionally biased region" description="Polar residues" evidence="2">
    <location>
        <begin position="332"/>
        <end position="344"/>
    </location>
</feature>
<reference evidence="4" key="2">
    <citation type="journal article" date="2018" name="BMC Genomics">
        <title>Genomic insights into host adaptation between the wheat stripe rust pathogen (Puccinia striiformis f. sp. tritici) and the barley stripe rust pathogen (Puccinia striiformis f. sp. hordei).</title>
        <authorList>
            <person name="Xia C."/>
            <person name="Wang M."/>
            <person name="Yin C."/>
            <person name="Cornejo O.E."/>
            <person name="Hulbert S.H."/>
            <person name="Chen X."/>
        </authorList>
    </citation>
    <scope>NUCLEOTIDE SEQUENCE [LARGE SCALE GENOMIC DNA]</scope>
    <source>
        <strain evidence="4">93TX-2</strain>
    </source>
</reference>
<reference evidence="4" key="3">
    <citation type="journal article" date="2018" name="Mol. Plant Microbe Interact.">
        <title>Genome sequence resources for the wheat stripe rust pathogen (Puccinia striiformis f. sp. tritici) and the barley stripe rust pathogen (Puccinia striiformis f. sp. hordei).</title>
        <authorList>
            <person name="Xia C."/>
            <person name="Wang M."/>
            <person name="Yin C."/>
            <person name="Cornejo O.E."/>
            <person name="Hulbert S.H."/>
            <person name="Chen X."/>
        </authorList>
    </citation>
    <scope>NUCLEOTIDE SEQUENCE [LARGE SCALE GENOMIC DNA]</scope>
    <source>
        <strain evidence="4">93TX-2</strain>
    </source>
</reference>
<evidence type="ECO:0000313" key="3">
    <source>
        <dbReference type="EMBL" id="POW19610.1"/>
    </source>
</evidence>
<name>A0A2S4WCV5_9BASI</name>
<keyword evidence="1" id="KW-0175">Coiled coil</keyword>
<feature type="compositionally biased region" description="Basic and acidic residues" evidence="2">
    <location>
        <begin position="816"/>
        <end position="837"/>
    </location>
</feature>
<evidence type="ECO:0000256" key="2">
    <source>
        <dbReference type="SAM" id="MobiDB-lite"/>
    </source>
</evidence>
<feature type="coiled-coil region" evidence="1">
    <location>
        <begin position="967"/>
        <end position="1001"/>
    </location>
</feature>
<feature type="compositionally biased region" description="Polar residues" evidence="2">
    <location>
        <begin position="569"/>
        <end position="587"/>
    </location>
</feature>
<comment type="caution">
    <text evidence="3">The sequence shown here is derived from an EMBL/GenBank/DDBJ whole genome shotgun (WGS) entry which is preliminary data.</text>
</comment>
<feature type="compositionally biased region" description="Low complexity" evidence="2">
    <location>
        <begin position="182"/>
        <end position="196"/>
    </location>
</feature>
<dbReference type="OrthoDB" id="2500402at2759"/>
<organism evidence="3 4">
    <name type="scientific">Puccinia striiformis</name>
    <dbReference type="NCBI Taxonomy" id="27350"/>
    <lineage>
        <taxon>Eukaryota</taxon>
        <taxon>Fungi</taxon>
        <taxon>Dikarya</taxon>
        <taxon>Basidiomycota</taxon>
        <taxon>Pucciniomycotina</taxon>
        <taxon>Pucciniomycetes</taxon>
        <taxon>Pucciniales</taxon>
        <taxon>Pucciniaceae</taxon>
        <taxon>Puccinia</taxon>
    </lineage>
</organism>
<dbReference type="VEuPathDB" id="FungiDB:PSHT_04513"/>
<evidence type="ECO:0000313" key="4">
    <source>
        <dbReference type="Proteomes" id="UP000238274"/>
    </source>
</evidence>
<feature type="region of interest" description="Disordered" evidence="2">
    <location>
        <begin position="740"/>
        <end position="771"/>
    </location>
</feature>
<feature type="region of interest" description="Disordered" evidence="2">
    <location>
        <begin position="371"/>
        <end position="394"/>
    </location>
</feature>
<feature type="compositionally biased region" description="Polar residues" evidence="2">
    <location>
        <begin position="743"/>
        <end position="757"/>
    </location>
</feature>
<feature type="region of interest" description="Disordered" evidence="2">
    <location>
        <begin position="1"/>
        <end position="66"/>
    </location>
</feature>
<feature type="region of interest" description="Disordered" evidence="2">
    <location>
        <begin position="816"/>
        <end position="838"/>
    </location>
</feature>
<feature type="region of interest" description="Disordered" evidence="2">
    <location>
        <begin position="104"/>
        <end position="124"/>
    </location>
</feature>
<sequence>MMMDSNCLEVTAGKASVTIPRPAPCPTSSELDRLASQSSLPSPSPSPPTNAKSPPGTRPAPGLAFSSSSAPITNLWTFPKTSTFSSTASKFKPFAKYRTRRLSDDSLTDLSPPTHSDLDRVSPHWHPALDQTEHIEPSSPARSHRSSSIFLGNFKSNSLSQKPLKDNCNSAVNMNLFKSQGSQPSFSSRLRLLSSKHSSEKSKPQPEHSASRTLKPAVLKSFQSKATLSEAEQNNFTDPEEFEAIQSPPCDLRIVANPNYPPRSCSIVSYISTHLFLAYHEFVLSKSDLISQSIYVQGDPFGISDSFPELSRSSSSPNLNFPTTFSQRLSGESVRNINPASVSESPKRSHAPPPIKVPKLRASSIAIAVGSDSSPLGASSKPISRHQHSRSETGNHLVRRIAALEWPSYGKKPPTQESLIDISKPPVQEPPVDLTNHNPSQAHWNIDTFDVLPTLNSPRSAVISISNSSKVTKDKAPAMMPLQPAPRRLSGLAHHSNTDSKGPTMPLLISKHSRAIGNGAFAAAQPRPHSIMCSESDTTDFTATQSSAGSIKGSRLSNRVSFISVQPQYPETPKQSSAGFPQNSPWSPIQEVTEKQEPVRAPLSPGSIPFPTSEWPGRSASCDHQPDEPRSQTQAKQEIASKTKQANRSSGKKESHRAICFDIRNFPLHLDTSQRSESLPHIAIPQPIKIPQFVSGNLPDLPALQHGRNAGAIFGKSTLPLSIATVRPYESSDLSSLMSVASNGSSSEPWRSTNHICTPSSTPPSNRSSGFASKMASLKTSIPATHTACESSSRVLSVDDFYLNINSNALLDLSRRDDKKVSRPRSISDRGPDRLDIPTELFGPSKESIYSQRNSPYLTPLPLPRCSRNPYPRPTQWSTTSIAQKIRESTLEELDKLVNEALKTYHSESHRFLDGDIKKLTREGRQSEQKAETLHRRYVADLSSSWGVDRMCEAHWRAAATVQMNNLAMKEAQLEAAQSRIEQLESDRARHLKQIPDLQAKFETSQDQKRLSSRAMDLDSVGSGLIPSIRMNPKNTQELPRDAIASESPSSTPRISQFSYHHPQQLPHTNLISSRARFNSAHSISSSHSWQSPFENLSSETACPLAASSELASPRTAFLSPYGLAHNQVAPLERAESSSVSPSTQSPRKTHKSSFSNASTNSLTTSAGNFQRSDSLGSRKKAQITGFIPRTVLPQRGDSKPRSTSNTFLPHSKNDINASSESSTTDGSNEFQSTNAIGRAPSSSSLSRFPRQAAPAPKLPLPYETYSRRHAQWSPVSPSPGNLSSITLSQLGSLDIANLLSNIEYSSQ</sequence>
<feature type="compositionally biased region" description="Low complexity" evidence="2">
    <location>
        <begin position="1137"/>
        <end position="1146"/>
    </location>
</feature>
<protein>
    <submittedName>
        <fullName evidence="3">Uncharacterized protein</fullName>
    </submittedName>
</protein>
<reference evidence="3 4" key="1">
    <citation type="submission" date="2017-12" db="EMBL/GenBank/DDBJ databases">
        <title>Gene loss provides genomic basis for host adaptation in cereal stripe rust fungi.</title>
        <authorList>
            <person name="Xia C."/>
        </authorList>
    </citation>
    <scope>NUCLEOTIDE SEQUENCE [LARGE SCALE GENOMIC DNA]</scope>
    <source>
        <strain evidence="3 4">93TX-2</strain>
    </source>
</reference>
<feature type="compositionally biased region" description="Polar residues" evidence="2">
    <location>
        <begin position="1047"/>
        <end position="1057"/>
    </location>
</feature>
<feature type="compositionally biased region" description="Polar residues" evidence="2">
    <location>
        <begin position="1202"/>
        <end position="1247"/>
    </location>
</feature>
<accession>A0A2S4WCV5</accession>
<feature type="region of interest" description="Disordered" evidence="2">
    <location>
        <begin position="569"/>
        <end position="655"/>
    </location>
</feature>
<feature type="compositionally biased region" description="Low complexity" evidence="2">
    <location>
        <begin position="1153"/>
        <end position="1167"/>
    </location>
</feature>
<feature type="region of interest" description="Disordered" evidence="2">
    <location>
        <begin position="332"/>
        <end position="356"/>
    </location>
</feature>
<gene>
    <name evidence="3" type="ORF">PSHT_04513</name>
</gene>
<feature type="region of interest" description="Disordered" evidence="2">
    <location>
        <begin position="1022"/>
        <end position="1057"/>
    </location>
</feature>
<feature type="region of interest" description="Disordered" evidence="2">
    <location>
        <begin position="180"/>
        <end position="216"/>
    </location>
</feature>
<dbReference type="Proteomes" id="UP000238274">
    <property type="component" value="Unassembled WGS sequence"/>
</dbReference>
<feature type="region of interest" description="Disordered" evidence="2">
    <location>
        <begin position="1133"/>
        <end position="1261"/>
    </location>
</feature>
<feature type="compositionally biased region" description="Basic and acidic residues" evidence="2">
    <location>
        <begin position="197"/>
        <end position="210"/>
    </location>
</feature>
<keyword evidence="4" id="KW-1185">Reference proteome</keyword>
<feature type="compositionally biased region" description="Polar residues" evidence="2">
    <location>
        <begin position="631"/>
        <end position="649"/>
    </location>
</feature>
<evidence type="ECO:0000256" key="1">
    <source>
        <dbReference type="SAM" id="Coils"/>
    </source>
</evidence>
<dbReference type="EMBL" id="PKSM01000046">
    <property type="protein sequence ID" value="POW19610.1"/>
    <property type="molecule type" value="Genomic_DNA"/>
</dbReference>
<proteinExistence type="predicted"/>